<sequence>MQVAHENSPDGEATLQLLLFVDERPSSRKHIHHIRNYLESLKQDYPFELMIVKVGEQPYLAEHFKIVATPALLKIHPQPRQTLAGTNLVGQLKNCWSRWQRCLEDYKAELTQQMISSAKEDISSENGSSAKPSMASSVEVIQLTDEIFRLNQENATLRENIHFKDQILSMLAHDIRNPLTAASIALDTLELGQNNPNQSPRPELTPRLKARLLEQARIQLRTIDRMITEILQAAKGSNADFYVKPRKLALGPLCQDILNQMQESFQLKSQIVETDIPQDLPLVHADSELVRQVIVNLLDNANKYTPKGGKIQVSMLHRTTQKVQVSVYDTGPGIPEENRDRIFENHFRLKRDQGKDGYGIGLSLCQRIIRAHYGRIWVDSSPKGGGCFHFTLPIYR</sequence>
<dbReference type="AlphaFoldDB" id="B4W0W2"/>
<comment type="subunit">
    <text evidence="9">Homooligomerizes. Interacts with KaiC. Participates in the KaiABC clock complex, whose core is composed of a KaiC homohexamer, 6 KaiB and up to 6 KaiA dimers. SasA and KaiB(fs) compete to bind to KaiC.</text>
</comment>
<dbReference type="GO" id="GO:0000155">
    <property type="term" value="F:phosphorelay sensor kinase activity"/>
    <property type="evidence" value="ECO:0007669"/>
    <property type="project" value="InterPro"/>
</dbReference>
<dbReference type="EMBL" id="DS989866">
    <property type="protein sequence ID" value="EDX72252.1"/>
    <property type="molecule type" value="Genomic_DNA"/>
</dbReference>
<dbReference type="Gene3D" id="3.30.565.10">
    <property type="entry name" value="Histidine kinase-like ATPase, C-terminal domain"/>
    <property type="match status" value="1"/>
</dbReference>
<gene>
    <name evidence="9" type="primary">sasA</name>
    <name evidence="11" type="ORF">MC7420_8344</name>
</gene>
<evidence type="ECO:0000256" key="3">
    <source>
        <dbReference type="ARBA" id="ARBA00022679"/>
    </source>
</evidence>
<dbReference type="InterPro" id="IPR003594">
    <property type="entry name" value="HATPase_dom"/>
</dbReference>
<dbReference type="FunFam" id="3.30.565.10:FF:000006">
    <property type="entry name" value="Sensor histidine kinase WalK"/>
    <property type="match status" value="1"/>
</dbReference>
<organism evidence="11 12">
    <name type="scientific">Coleofasciculus chthonoplastes PCC 7420</name>
    <dbReference type="NCBI Taxonomy" id="118168"/>
    <lineage>
        <taxon>Bacteria</taxon>
        <taxon>Bacillati</taxon>
        <taxon>Cyanobacteriota</taxon>
        <taxon>Cyanophyceae</taxon>
        <taxon>Coleofasciculales</taxon>
        <taxon>Coleofasciculaceae</taxon>
        <taxon>Coleofasciculus</taxon>
    </lineage>
</organism>
<evidence type="ECO:0000313" key="11">
    <source>
        <dbReference type="EMBL" id="EDX72252.1"/>
    </source>
</evidence>
<dbReference type="Gene3D" id="1.10.287.130">
    <property type="match status" value="1"/>
</dbReference>
<dbReference type="InterPro" id="IPR005467">
    <property type="entry name" value="His_kinase_dom"/>
</dbReference>
<dbReference type="SMART" id="SM00387">
    <property type="entry name" value="HATPase_c"/>
    <property type="match status" value="1"/>
</dbReference>
<dbReference type="HAMAP" id="MF_01837">
    <property type="entry name" value="Kinase_SasA"/>
    <property type="match status" value="1"/>
</dbReference>
<dbReference type="RefSeq" id="WP_006104795.1">
    <property type="nucleotide sequence ID" value="NZ_DS989866.1"/>
</dbReference>
<name>B4W0W2_9CYAN</name>
<evidence type="ECO:0000256" key="8">
    <source>
        <dbReference type="ARBA" id="ARBA00023108"/>
    </source>
</evidence>
<keyword evidence="6 9" id="KW-0067">ATP-binding</keyword>
<keyword evidence="2 9" id="KW-0597">Phosphoprotein</keyword>
<comment type="catalytic activity">
    <reaction evidence="1 9">
        <text>ATP + protein L-histidine = ADP + protein N-phospho-L-histidine.</text>
        <dbReference type="EC" id="2.7.13.3"/>
    </reaction>
</comment>
<proteinExistence type="inferred from homology"/>
<feature type="modified residue" description="Phosphohistidine; by autocatalysis" evidence="9">
    <location>
        <position position="173"/>
    </location>
</feature>
<dbReference type="SMART" id="SM00388">
    <property type="entry name" value="HisKA"/>
    <property type="match status" value="1"/>
</dbReference>
<dbReference type="PRINTS" id="PR00344">
    <property type="entry name" value="BCTRLSENSOR"/>
</dbReference>
<dbReference type="GO" id="GO:0007623">
    <property type="term" value="P:circadian rhythm"/>
    <property type="evidence" value="ECO:0007669"/>
    <property type="project" value="UniProtKB-UniRule"/>
</dbReference>
<dbReference type="CDD" id="cd00082">
    <property type="entry name" value="HisKA"/>
    <property type="match status" value="1"/>
</dbReference>
<comment type="function">
    <text evidence="9">Member of the two-component regulatory system SasA/RpaA involved in genome-wide circadian gene expression. One of several clock output pathways. Participates in the Kai clock protein complex, the main circadian regulator in cyanobacteria, via its interaction with KaiC. KaiC enhances the autophosphorylation activity of SasA, which then transfers its phosphate group to RpaA to activate it. In addition to its output function, recruits fold-shifted KaiB (KaiB(fs)) to KaiC to cooperatively form the KaiB(6):KaiC(6) complex (independent of SasA kinase activity). Required for robustness of the circadian rhythm of gene expression and is involved in clock output, also required for adaptation to light/dark cycles.</text>
</comment>
<dbReference type="InterPro" id="IPR036097">
    <property type="entry name" value="HisK_dim/P_sf"/>
</dbReference>
<dbReference type="InterPro" id="IPR004358">
    <property type="entry name" value="Sig_transdc_His_kin-like_C"/>
</dbReference>
<dbReference type="PANTHER" id="PTHR43711">
    <property type="entry name" value="TWO-COMPONENT HISTIDINE KINASE"/>
    <property type="match status" value="1"/>
</dbReference>
<dbReference type="eggNOG" id="COG2205">
    <property type="taxonomic scope" value="Bacteria"/>
</dbReference>
<dbReference type="SUPFAM" id="SSF52833">
    <property type="entry name" value="Thioredoxin-like"/>
    <property type="match status" value="1"/>
</dbReference>
<dbReference type="OrthoDB" id="9773956at2"/>
<dbReference type="FunFam" id="1.10.287.130:FF:000154">
    <property type="entry name" value="Adaptive-response sensory kinase"/>
    <property type="match status" value="1"/>
</dbReference>
<evidence type="ECO:0000313" key="12">
    <source>
        <dbReference type="Proteomes" id="UP000003835"/>
    </source>
</evidence>
<keyword evidence="4 9" id="KW-0547">Nucleotide-binding</keyword>
<dbReference type="Pfam" id="PF07689">
    <property type="entry name" value="KaiB"/>
    <property type="match status" value="1"/>
</dbReference>
<dbReference type="InterPro" id="IPR023527">
    <property type="entry name" value="Kinase_SasA"/>
</dbReference>
<protein>
    <recommendedName>
        <fullName evidence="9">Adaptive-response sensory-kinase SasA</fullName>
        <ecNumber evidence="9">2.7.13.3</ecNumber>
    </recommendedName>
    <alternativeName>
        <fullName evidence="9">Sensor histidine kinase SasA</fullName>
    </alternativeName>
</protein>
<evidence type="ECO:0000256" key="2">
    <source>
        <dbReference type="ARBA" id="ARBA00022553"/>
    </source>
</evidence>
<dbReference type="Pfam" id="PF02518">
    <property type="entry name" value="HATPase_c"/>
    <property type="match status" value="1"/>
</dbReference>
<evidence type="ECO:0000256" key="5">
    <source>
        <dbReference type="ARBA" id="ARBA00022777"/>
    </source>
</evidence>
<dbReference type="NCBIfam" id="NF006800">
    <property type="entry name" value="PRK09303.1"/>
    <property type="match status" value="1"/>
</dbReference>
<keyword evidence="3 9" id="KW-0808">Transferase</keyword>
<comment type="domain">
    <text evidence="9">The N-terminus interacts with KaiC, while the C-terminal histidine kinase domain autophosphorylates and is probably responsible for self-oligomerization. The N-terminal domain stimulates the C-terminus to autophosphorylate.</text>
</comment>
<keyword evidence="12" id="KW-1185">Reference proteome</keyword>
<reference evidence="11 12" key="1">
    <citation type="submission" date="2008-07" db="EMBL/GenBank/DDBJ databases">
        <authorList>
            <person name="Tandeau de Marsac N."/>
            <person name="Ferriera S."/>
            <person name="Johnson J."/>
            <person name="Kravitz S."/>
            <person name="Beeson K."/>
            <person name="Sutton G."/>
            <person name="Rogers Y.-H."/>
            <person name="Friedman R."/>
            <person name="Frazier M."/>
            <person name="Venter J.C."/>
        </authorList>
    </citation>
    <scope>NUCLEOTIDE SEQUENCE [LARGE SCALE GENOMIC DNA]</scope>
    <source>
        <strain evidence="11 12">PCC 7420</strain>
    </source>
</reference>
<dbReference type="Gene3D" id="3.40.30.10">
    <property type="entry name" value="Glutaredoxin"/>
    <property type="match status" value="1"/>
</dbReference>
<dbReference type="InterPro" id="IPR011649">
    <property type="entry name" value="KaiB_domain"/>
</dbReference>
<accession>B4W0W2</accession>
<dbReference type="InterPro" id="IPR036890">
    <property type="entry name" value="HATPase_C_sf"/>
</dbReference>
<dbReference type="InterPro" id="IPR003661">
    <property type="entry name" value="HisK_dim/P_dom"/>
</dbReference>
<dbReference type="Proteomes" id="UP000003835">
    <property type="component" value="Unassembled WGS sequence"/>
</dbReference>
<dbReference type="InterPro" id="IPR050736">
    <property type="entry name" value="Sensor_HK_Regulatory"/>
</dbReference>
<dbReference type="PANTHER" id="PTHR43711:SF26">
    <property type="entry name" value="SENSOR HISTIDINE KINASE RCSC"/>
    <property type="match status" value="1"/>
</dbReference>
<dbReference type="GO" id="GO:0005524">
    <property type="term" value="F:ATP binding"/>
    <property type="evidence" value="ECO:0007669"/>
    <property type="project" value="UniProtKB-KW"/>
</dbReference>
<dbReference type="SUPFAM" id="SSF47384">
    <property type="entry name" value="Homodimeric domain of signal transducing histidine kinase"/>
    <property type="match status" value="1"/>
</dbReference>
<dbReference type="PROSITE" id="PS50109">
    <property type="entry name" value="HIS_KIN"/>
    <property type="match status" value="1"/>
</dbReference>
<dbReference type="CDD" id="cd00075">
    <property type="entry name" value="HATPase"/>
    <property type="match status" value="1"/>
</dbReference>
<evidence type="ECO:0000256" key="6">
    <source>
        <dbReference type="ARBA" id="ARBA00022840"/>
    </source>
</evidence>
<keyword evidence="5 9" id="KW-0418">Kinase</keyword>
<evidence type="ECO:0000256" key="1">
    <source>
        <dbReference type="ARBA" id="ARBA00000085"/>
    </source>
</evidence>
<dbReference type="EC" id="2.7.13.3" evidence="9"/>
<keyword evidence="7 9" id="KW-0902">Two-component regulatory system</keyword>
<evidence type="ECO:0000256" key="7">
    <source>
        <dbReference type="ARBA" id="ARBA00023012"/>
    </source>
</evidence>
<dbReference type="Pfam" id="PF00512">
    <property type="entry name" value="HisKA"/>
    <property type="match status" value="1"/>
</dbReference>
<feature type="domain" description="Histidine kinase" evidence="10">
    <location>
        <begin position="170"/>
        <end position="396"/>
    </location>
</feature>
<dbReference type="SMART" id="SM01248">
    <property type="entry name" value="KaiB"/>
    <property type="match status" value="1"/>
</dbReference>
<dbReference type="SUPFAM" id="SSF55874">
    <property type="entry name" value="ATPase domain of HSP90 chaperone/DNA topoisomerase II/histidine kinase"/>
    <property type="match status" value="1"/>
</dbReference>
<keyword evidence="8 9" id="KW-0090">Biological rhythms</keyword>
<evidence type="ECO:0000256" key="9">
    <source>
        <dbReference type="HAMAP-Rule" id="MF_01837"/>
    </source>
</evidence>
<dbReference type="STRING" id="118168.MC7420_8344"/>
<evidence type="ECO:0000259" key="10">
    <source>
        <dbReference type="PROSITE" id="PS50109"/>
    </source>
</evidence>
<evidence type="ECO:0000256" key="4">
    <source>
        <dbReference type="ARBA" id="ARBA00022741"/>
    </source>
</evidence>
<dbReference type="CDD" id="cd02978">
    <property type="entry name" value="KaiB_like"/>
    <property type="match status" value="1"/>
</dbReference>
<dbReference type="HOGENOM" id="CLU_723030_0_0_3"/>
<dbReference type="InterPro" id="IPR036249">
    <property type="entry name" value="Thioredoxin-like_sf"/>
</dbReference>